<evidence type="ECO:0000313" key="2">
    <source>
        <dbReference type="EMBL" id="RVX69141.1"/>
    </source>
</evidence>
<evidence type="ECO:0000256" key="1">
    <source>
        <dbReference type="SAM" id="SignalP"/>
    </source>
</evidence>
<dbReference type="EMBL" id="NAJM01000032">
    <property type="protein sequence ID" value="RVX69141.1"/>
    <property type="molecule type" value="Genomic_DNA"/>
</dbReference>
<reference evidence="2 3" key="1">
    <citation type="submission" date="2017-03" db="EMBL/GenBank/DDBJ databases">
        <title>Genomes of endolithic fungi from Antarctica.</title>
        <authorList>
            <person name="Coleine C."/>
            <person name="Masonjones S."/>
            <person name="Stajich J.E."/>
        </authorList>
    </citation>
    <scope>NUCLEOTIDE SEQUENCE [LARGE SCALE GENOMIC DNA]</scope>
    <source>
        <strain evidence="2 3">CCFEE 6314</strain>
    </source>
</reference>
<sequence>MPRLWLLLALCLLAILVPTANSLAFPNPDTEEKPDSNYPLYPCACIDHWFEHERNWIRAASTDGCMALETDDNTIWALNRLPKPEYAGHETPNLVCSLINAHCEWKYNPLDKVEAVILDIDTAERASEYEVSSIDTSPCELPPISSE</sequence>
<evidence type="ECO:0000313" key="3">
    <source>
        <dbReference type="Proteomes" id="UP000288859"/>
    </source>
</evidence>
<protein>
    <submittedName>
        <fullName evidence="2">Uncharacterized protein</fullName>
    </submittedName>
</protein>
<dbReference type="Proteomes" id="UP000288859">
    <property type="component" value="Unassembled WGS sequence"/>
</dbReference>
<gene>
    <name evidence="2" type="ORF">B0A52_06855</name>
</gene>
<feature type="signal peptide" evidence="1">
    <location>
        <begin position="1"/>
        <end position="22"/>
    </location>
</feature>
<accession>A0A438N0B4</accession>
<name>A0A438N0B4_EXOME</name>
<proteinExistence type="predicted"/>
<keyword evidence="1" id="KW-0732">Signal</keyword>
<comment type="caution">
    <text evidence="2">The sequence shown here is derived from an EMBL/GenBank/DDBJ whole genome shotgun (WGS) entry which is preliminary data.</text>
</comment>
<feature type="chain" id="PRO_5019294778" evidence="1">
    <location>
        <begin position="23"/>
        <end position="147"/>
    </location>
</feature>
<dbReference type="AlphaFoldDB" id="A0A438N0B4"/>
<dbReference type="OrthoDB" id="4160402at2759"/>
<organism evidence="2 3">
    <name type="scientific">Exophiala mesophila</name>
    <name type="common">Black yeast-like fungus</name>
    <dbReference type="NCBI Taxonomy" id="212818"/>
    <lineage>
        <taxon>Eukaryota</taxon>
        <taxon>Fungi</taxon>
        <taxon>Dikarya</taxon>
        <taxon>Ascomycota</taxon>
        <taxon>Pezizomycotina</taxon>
        <taxon>Eurotiomycetes</taxon>
        <taxon>Chaetothyriomycetidae</taxon>
        <taxon>Chaetothyriales</taxon>
        <taxon>Herpotrichiellaceae</taxon>
        <taxon>Exophiala</taxon>
    </lineage>
</organism>